<name>A0A4R8SWX0_9MYCO</name>
<dbReference type="RefSeq" id="WP_134084184.1">
    <property type="nucleotide sequence ID" value="NZ_JAPDRC010000004.1"/>
</dbReference>
<protein>
    <submittedName>
        <fullName evidence="2">Uncharacterized protein</fullName>
    </submittedName>
</protein>
<keyword evidence="1" id="KW-1133">Transmembrane helix</keyword>
<gene>
    <name evidence="2" type="ORF">CCUG60884_01987</name>
</gene>
<feature type="transmembrane region" description="Helical" evidence="1">
    <location>
        <begin position="42"/>
        <end position="61"/>
    </location>
</feature>
<keyword evidence="1" id="KW-0812">Transmembrane</keyword>
<evidence type="ECO:0000256" key="1">
    <source>
        <dbReference type="SAM" id="Phobius"/>
    </source>
</evidence>
<evidence type="ECO:0000313" key="2">
    <source>
        <dbReference type="EMBL" id="TEA06846.1"/>
    </source>
</evidence>
<organism evidence="2 3">
    <name type="scientific">Mycobacteroides salmoniphilum</name>
    <dbReference type="NCBI Taxonomy" id="404941"/>
    <lineage>
        <taxon>Bacteria</taxon>
        <taxon>Bacillati</taxon>
        <taxon>Actinomycetota</taxon>
        <taxon>Actinomycetes</taxon>
        <taxon>Mycobacteriales</taxon>
        <taxon>Mycobacteriaceae</taxon>
        <taxon>Mycobacteroides</taxon>
    </lineage>
</organism>
<feature type="transmembrane region" description="Helical" evidence="1">
    <location>
        <begin position="124"/>
        <end position="143"/>
    </location>
</feature>
<accession>A0A4R8SWX0</accession>
<feature type="transmembrane region" description="Helical" evidence="1">
    <location>
        <begin position="205"/>
        <end position="222"/>
    </location>
</feature>
<dbReference type="Proteomes" id="UP000294604">
    <property type="component" value="Unassembled WGS sequence"/>
</dbReference>
<keyword evidence="1" id="KW-0472">Membrane</keyword>
<feature type="transmembrane region" description="Helical" evidence="1">
    <location>
        <begin position="12"/>
        <end position="30"/>
    </location>
</feature>
<reference evidence="2 3" key="1">
    <citation type="journal article" date="2019" name="Sci. Rep.">
        <title>Extended insight into the Mycobacterium chelonae-abscessus complex through whole genome sequencing of Mycobacterium salmoniphilum outbreak and Mycobacterium salmoniphilum-like strains.</title>
        <authorList>
            <person name="Behra P.R.K."/>
            <person name="Das S."/>
            <person name="Pettersson B.M.F."/>
            <person name="Shirreff L."/>
            <person name="DuCote T."/>
            <person name="Jacobsson K.G."/>
            <person name="Ennis D.G."/>
            <person name="Kirsebom L.A."/>
        </authorList>
    </citation>
    <scope>NUCLEOTIDE SEQUENCE [LARGE SCALE GENOMIC DNA]</scope>
    <source>
        <strain evidence="2 3">CCUG 60884</strain>
    </source>
</reference>
<dbReference type="STRING" id="404941.GCA_002013645_01160"/>
<proteinExistence type="predicted"/>
<sequence>MGIRFLLQPWWVRLAVSAAVAAALYVPFWLLYFGDSATDPRWLALQAGVVVVAIAVLAFGIQQRQHRYCTAAVAGLDKHQRSQAIASLRRGDPPDDPAVLAAATQMGSVILETRKQVPGWLIRLWWLPIVLMISGASLMFYSGGARRGVTYLLLVLMVSALVCWSEYYFRRVQRQMQRLDSVAGSPPGASPALPPRYQPPPRSRLLIAAAIVGAIAGGLTVINSGKRPTDCETALTVVGIYVDDEHRDLTKSNLIGPGGPPISAYQDWADRMRAHPTLSDQNLAGRIQRLNDLADQSVDIVKRSRETAVDTAAYDATVQQMLHESEAIINVCKAQR</sequence>
<dbReference type="AlphaFoldDB" id="A0A4R8SWX0"/>
<dbReference type="EMBL" id="PECL01000007">
    <property type="protein sequence ID" value="TEA06846.1"/>
    <property type="molecule type" value="Genomic_DNA"/>
</dbReference>
<comment type="caution">
    <text evidence="2">The sequence shown here is derived from an EMBL/GenBank/DDBJ whole genome shotgun (WGS) entry which is preliminary data.</text>
</comment>
<evidence type="ECO:0000313" key="3">
    <source>
        <dbReference type="Proteomes" id="UP000294604"/>
    </source>
</evidence>
<feature type="transmembrane region" description="Helical" evidence="1">
    <location>
        <begin position="149"/>
        <end position="169"/>
    </location>
</feature>